<dbReference type="EMBL" id="AAILSQ010000037">
    <property type="protein sequence ID" value="ECF6053974.1"/>
    <property type="molecule type" value="Genomic_DNA"/>
</dbReference>
<organism evidence="2">
    <name type="scientific">Salmonella enterica subsp. salamae</name>
    <dbReference type="NCBI Taxonomy" id="59202"/>
    <lineage>
        <taxon>Bacteria</taxon>
        <taxon>Pseudomonadati</taxon>
        <taxon>Pseudomonadota</taxon>
        <taxon>Gammaproteobacteria</taxon>
        <taxon>Enterobacterales</taxon>
        <taxon>Enterobacteriaceae</taxon>
        <taxon>Salmonella</taxon>
    </lineage>
</organism>
<protein>
    <recommendedName>
        <fullName evidence="3">Periplasmic protein</fullName>
    </recommendedName>
</protein>
<sequence>MLKSAPLAFALLSLSLTAHGKTLTISTNSSVMLTNLPVPLCTSYMYRPDCRAIVKVTSDDVRIQDCTFTIYGDSHRERAEVENKSCSAMATAANPNNTGNLYFKVKIDLINSGKLNSAKFAARTICECLKSINNVATELKDKNYDMSILPALTAEIPDHIKFGEMKISDGPQTQTLPVKVSKGAAVDMEITGSGIRFMGTGKYEVANGIIYTLKADGAPAKEIWENAKVEITADPKNASPGPFTHFLTFTLRAR</sequence>
<reference evidence="2" key="1">
    <citation type="submission" date="2019-07" db="EMBL/GenBank/DDBJ databases">
        <authorList>
            <person name="Ashton P.M."/>
            <person name="Dallman T."/>
            <person name="Nair S."/>
            <person name="De Pinna E."/>
            <person name="Peters T."/>
            <person name="Grant K."/>
        </authorList>
    </citation>
    <scope>NUCLEOTIDE SEQUENCE [LARGE SCALE GENOMIC DNA]</scope>
    <source>
        <strain evidence="2">107213</strain>
    </source>
</reference>
<feature type="chain" id="PRO_5024900670" description="Periplasmic protein" evidence="1">
    <location>
        <begin position="21"/>
        <end position="254"/>
    </location>
</feature>
<feature type="signal peptide" evidence="1">
    <location>
        <begin position="1"/>
        <end position="20"/>
    </location>
</feature>
<keyword evidence="1" id="KW-0732">Signal</keyword>
<dbReference type="Proteomes" id="UP000839746">
    <property type="component" value="Unassembled WGS sequence"/>
</dbReference>
<gene>
    <name evidence="2" type="ORF">FNN84_22680</name>
</gene>
<evidence type="ECO:0000256" key="1">
    <source>
        <dbReference type="SAM" id="SignalP"/>
    </source>
</evidence>
<comment type="caution">
    <text evidence="2">The sequence shown here is derived from an EMBL/GenBank/DDBJ whole genome shotgun (WGS) entry which is preliminary data.</text>
</comment>
<accession>A0A5Y2S794</accession>
<evidence type="ECO:0000313" key="2">
    <source>
        <dbReference type="EMBL" id="ECF6053974.1"/>
    </source>
</evidence>
<proteinExistence type="predicted"/>
<name>A0A5Y2S794_SALER</name>
<dbReference type="AlphaFoldDB" id="A0A5Y2S794"/>
<evidence type="ECO:0008006" key="3">
    <source>
        <dbReference type="Google" id="ProtNLM"/>
    </source>
</evidence>